<dbReference type="RefSeq" id="XP_013425986.1">
    <property type="nucleotide sequence ID" value="XM_013570532.1"/>
</dbReference>
<name>A0A074WPL0_9PEZI</name>
<sequence>MGKRAKLPRSKFNAKSNSAAAAARRTSYPDPPQGTVFNPDVNAEFKDKHLSVYGHRLMSNRDLRAVGVAQLLMDWASDDTQPDGVREGFPLNAVVGINLTIDDFEALSRRYTEDSEDAFTIFAHEWKWRPPVLRSFKPIEVGQWELEVYDILYNYCLRPLEYNSLTMNQFIAWLCSNGSVPKSFRTRVEKECLSRGGIKYSEFLAIVASYVDAQPEEIARKQRLREFFHDNEPPRLKAIGLQEFDQYKRDVIKIAQTNRDILLLWDEQFVFWLSRGFYGFPELAGLIGRRAFELAIRLDETRPPSCKAVNLLFGDMLIVMEDYIHREHDRQMKIEAGPSPEQSEDEAELEDMLNEILHNEREIHYKRAEIYKKQAEDRGVVDDNRILYLLDQEEAKCVKMLQELREAQERRRMKFEQAIPRSIIAEVLGAEEPIAQMVATKDITQRASSGEIASAQQHYTHMPYFRLSRPNSPVDNSDEADYDSEYERQQRCRMAEIRRRRLTRRTR</sequence>
<evidence type="ECO:0000256" key="1">
    <source>
        <dbReference type="SAM" id="Coils"/>
    </source>
</evidence>
<dbReference type="HOGENOM" id="CLU_518714_0_0_1"/>
<dbReference type="Proteomes" id="UP000027730">
    <property type="component" value="Unassembled WGS sequence"/>
</dbReference>
<feature type="region of interest" description="Disordered" evidence="2">
    <location>
        <begin position="465"/>
        <end position="488"/>
    </location>
</feature>
<reference evidence="3 4" key="1">
    <citation type="journal article" date="2014" name="BMC Genomics">
        <title>Genome sequencing of four Aureobasidium pullulans varieties: biotechnological potential, stress tolerance, and description of new species.</title>
        <authorList>
            <person name="Gostin Ar C."/>
            <person name="Ohm R.A."/>
            <person name="Kogej T."/>
            <person name="Sonjak S."/>
            <person name="Turk M."/>
            <person name="Zajc J."/>
            <person name="Zalar P."/>
            <person name="Grube M."/>
            <person name="Sun H."/>
            <person name="Han J."/>
            <person name="Sharma A."/>
            <person name="Chiniquy J."/>
            <person name="Ngan C.Y."/>
            <person name="Lipzen A."/>
            <person name="Barry K."/>
            <person name="Grigoriev I.V."/>
            <person name="Gunde-Cimerman N."/>
        </authorList>
    </citation>
    <scope>NUCLEOTIDE SEQUENCE [LARGE SCALE GENOMIC DNA]</scope>
    <source>
        <strain evidence="3 4">CBS 147.97</strain>
    </source>
</reference>
<dbReference type="OrthoDB" id="3850167at2759"/>
<proteinExistence type="predicted"/>
<dbReference type="AlphaFoldDB" id="A0A074WPL0"/>
<feature type="compositionally biased region" description="Low complexity" evidence="2">
    <location>
        <begin position="10"/>
        <end position="25"/>
    </location>
</feature>
<accession>A0A074WPL0</accession>
<dbReference type="EMBL" id="KL584713">
    <property type="protein sequence ID" value="KEQ71617.1"/>
    <property type="molecule type" value="Genomic_DNA"/>
</dbReference>
<dbReference type="GeneID" id="25415405"/>
<organism evidence="3 4">
    <name type="scientific">Aureobasidium namibiae CBS 147.97</name>
    <dbReference type="NCBI Taxonomy" id="1043004"/>
    <lineage>
        <taxon>Eukaryota</taxon>
        <taxon>Fungi</taxon>
        <taxon>Dikarya</taxon>
        <taxon>Ascomycota</taxon>
        <taxon>Pezizomycotina</taxon>
        <taxon>Dothideomycetes</taxon>
        <taxon>Dothideomycetidae</taxon>
        <taxon>Dothideales</taxon>
        <taxon>Saccotheciaceae</taxon>
        <taxon>Aureobasidium</taxon>
    </lineage>
</organism>
<evidence type="ECO:0000313" key="3">
    <source>
        <dbReference type="EMBL" id="KEQ71617.1"/>
    </source>
</evidence>
<keyword evidence="4" id="KW-1185">Reference proteome</keyword>
<feature type="region of interest" description="Disordered" evidence="2">
    <location>
        <begin position="1"/>
        <end position="35"/>
    </location>
</feature>
<keyword evidence="1" id="KW-0175">Coiled coil</keyword>
<protein>
    <submittedName>
        <fullName evidence="3">Uncharacterized protein</fullName>
    </submittedName>
</protein>
<feature type="coiled-coil region" evidence="1">
    <location>
        <begin position="390"/>
        <end position="418"/>
    </location>
</feature>
<gene>
    <name evidence="3" type="ORF">M436DRAFT_74043</name>
</gene>
<evidence type="ECO:0000256" key="2">
    <source>
        <dbReference type="SAM" id="MobiDB-lite"/>
    </source>
</evidence>
<evidence type="ECO:0000313" key="4">
    <source>
        <dbReference type="Proteomes" id="UP000027730"/>
    </source>
</evidence>